<evidence type="ECO:0000256" key="2">
    <source>
        <dbReference type="ARBA" id="ARBA00022475"/>
    </source>
</evidence>
<keyword evidence="3" id="KW-0633">Potassium transport</keyword>
<evidence type="ECO:0000256" key="1">
    <source>
        <dbReference type="ARBA" id="ARBA00022448"/>
    </source>
</evidence>
<dbReference type="Pfam" id="PF03814">
    <property type="entry name" value="KdpA"/>
    <property type="match status" value="1"/>
</dbReference>
<evidence type="ECO:0000256" key="8">
    <source>
        <dbReference type="ARBA" id="ARBA00023136"/>
    </source>
</evidence>
<gene>
    <name evidence="9" type="ORF">YEW_HI32480</name>
</gene>
<dbReference type="PANTHER" id="PTHR30607">
    <property type="entry name" value="POTASSIUM-TRANSPORTING ATPASE A CHAIN"/>
    <property type="match status" value="1"/>
</dbReference>
<keyword evidence="5" id="KW-0630">Potassium</keyword>
<evidence type="ECO:0000256" key="5">
    <source>
        <dbReference type="ARBA" id="ARBA00022958"/>
    </source>
</evidence>
<dbReference type="AlphaFoldDB" id="F4N4S2"/>
<keyword evidence="1" id="KW-0813">Transport</keyword>
<dbReference type="GO" id="GO:0008556">
    <property type="term" value="F:P-type potassium transmembrane transporter activity"/>
    <property type="evidence" value="ECO:0007669"/>
    <property type="project" value="InterPro"/>
</dbReference>
<protein>
    <submittedName>
        <fullName evidence="9">Uncharacterized protein</fullName>
    </submittedName>
</protein>
<evidence type="ECO:0000256" key="4">
    <source>
        <dbReference type="ARBA" id="ARBA00022692"/>
    </source>
</evidence>
<keyword evidence="2" id="KW-1003">Cell membrane</keyword>
<dbReference type="PANTHER" id="PTHR30607:SF2">
    <property type="entry name" value="POTASSIUM-TRANSPORTING ATPASE POTASSIUM-BINDING SUBUNIT"/>
    <property type="match status" value="1"/>
</dbReference>
<reference evidence="9" key="1">
    <citation type="journal article" date="2011" name="BMC Genomics">
        <title>Shotgun sequencing of Yersinia enterocolitica strain W22703 (biotype 2, serotype O:9): genomic evidence for oscillation between invertebrates and mammals.</title>
        <authorList>
            <person name="Fuchs T.M."/>
            <person name="Brandt K."/>
            <person name="Starke M."/>
            <person name="Rattei T."/>
        </authorList>
    </citation>
    <scope>NUCLEOTIDE SEQUENCE</scope>
</reference>
<dbReference type="InterPro" id="IPR004623">
    <property type="entry name" value="KdpA"/>
</dbReference>
<proteinExistence type="predicted"/>
<organism evidence="9">
    <name type="scientific">Yersinia enterocolitica W22703</name>
    <dbReference type="NCBI Taxonomy" id="913028"/>
    <lineage>
        <taxon>Bacteria</taxon>
        <taxon>Pseudomonadati</taxon>
        <taxon>Pseudomonadota</taxon>
        <taxon>Gammaproteobacteria</taxon>
        <taxon>Enterobacterales</taxon>
        <taxon>Yersiniaceae</taxon>
        <taxon>Yersinia</taxon>
    </lineage>
</organism>
<evidence type="ECO:0000313" key="9">
    <source>
        <dbReference type="EMBL" id="CBX73080.1"/>
    </source>
</evidence>
<dbReference type="GO" id="GO:0005886">
    <property type="term" value="C:plasma membrane"/>
    <property type="evidence" value="ECO:0007669"/>
    <property type="project" value="TreeGrafter"/>
</dbReference>
<evidence type="ECO:0000256" key="3">
    <source>
        <dbReference type="ARBA" id="ARBA00022538"/>
    </source>
</evidence>
<dbReference type="GO" id="GO:0016787">
    <property type="term" value="F:hydrolase activity"/>
    <property type="evidence" value="ECO:0007669"/>
    <property type="project" value="UniProtKB-KW"/>
</dbReference>
<evidence type="ECO:0000256" key="7">
    <source>
        <dbReference type="ARBA" id="ARBA00023065"/>
    </source>
</evidence>
<dbReference type="EMBL" id="FR718716">
    <property type="protein sequence ID" value="CBX73080.1"/>
    <property type="molecule type" value="Genomic_DNA"/>
</dbReference>
<keyword evidence="9" id="KW-0378">Hydrolase</keyword>
<evidence type="ECO:0000256" key="6">
    <source>
        <dbReference type="ARBA" id="ARBA00022989"/>
    </source>
</evidence>
<sequence length="62" mass="6674">MNPENMPGMSWHLALNTAVSFVTNTNWQAYSGENTLSYLSQMAGLTVQNFLSAATGIAVALH</sequence>
<name>F4N4S2_YEREN</name>
<keyword evidence="4" id="KW-0812">Transmembrane</keyword>
<accession>F4N4S2</accession>
<keyword evidence="6" id="KW-1133">Transmembrane helix</keyword>
<keyword evidence="7" id="KW-0406">Ion transport</keyword>
<keyword evidence="8" id="KW-0472">Membrane</keyword>